<accession>A0A9D9DBQ0</accession>
<dbReference type="CDD" id="cd04301">
    <property type="entry name" value="NAT_SF"/>
    <property type="match status" value="1"/>
</dbReference>
<gene>
    <name evidence="2" type="ORF">IAB19_03605</name>
</gene>
<dbReference type="Gene3D" id="3.40.630.30">
    <property type="match status" value="1"/>
</dbReference>
<dbReference type="Pfam" id="PF00583">
    <property type="entry name" value="Acetyltransf_1"/>
    <property type="match status" value="1"/>
</dbReference>
<evidence type="ECO:0000313" key="2">
    <source>
        <dbReference type="EMBL" id="MBO8415452.1"/>
    </source>
</evidence>
<organism evidence="2 3">
    <name type="scientific">Candidatus Avisuccinivibrio stercorigallinarum</name>
    <dbReference type="NCBI Taxonomy" id="2840704"/>
    <lineage>
        <taxon>Bacteria</taxon>
        <taxon>Pseudomonadati</taxon>
        <taxon>Pseudomonadota</taxon>
        <taxon>Gammaproteobacteria</taxon>
        <taxon>Aeromonadales</taxon>
        <taxon>Succinivibrionaceae</taxon>
        <taxon>Succinivibrionaceae incertae sedis</taxon>
        <taxon>Candidatus Avisuccinivibrio</taxon>
    </lineage>
</organism>
<comment type="caution">
    <text evidence="2">The sequence shown here is derived from an EMBL/GenBank/DDBJ whole genome shotgun (WGS) entry which is preliminary data.</text>
</comment>
<sequence>MNKHDFEHLKHDVSLWSFNMRRSRHIRRREVKTEDGFTFAPGSAKYLPEIEKLHLQLFRKGLLGWLRWVYKFRAPELISVLLNDKGELVGYDMFMFNTAEDGLNIIHELYVGIAPAYQGQGLAVKLRRYSKDCYDHGVLSAISTLAGVYDIKALRTAQKAGFFITKRSAKPPAHYLICNLTKRQ</sequence>
<dbReference type="GO" id="GO:0016747">
    <property type="term" value="F:acyltransferase activity, transferring groups other than amino-acyl groups"/>
    <property type="evidence" value="ECO:0007669"/>
    <property type="project" value="InterPro"/>
</dbReference>
<dbReference type="EMBL" id="JADINH010000075">
    <property type="protein sequence ID" value="MBO8415452.1"/>
    <property type="molecule type" value="Genomic_DNA"/>
</dbReference>
<reference evidence="2" key="2">
    <citation type="journal article" date="2021" name="PeerJ">
        <title>Extensive microbial diversity within the chicken gut microbiome revealed by metagenomics and culture.</title>
        <authorList>
            <person name="Gilroy R."/>
            <person name="Ravi A."/>
            <person name="Getino M."/>
            <person name="Pursley I."/>
            <person name="Horton D.L."/>
            <person name="Alikhan N.F."/>
            <person name="Baker D."/>
            <person name="Gharbi K."/>
            <person name="Hall N."/>
            <person name="Watson M."/>
            <person name="Adriaenssens E.M."/>
            <person name="Foster-Nyarko E."/>
            <person name="Jarju S."/>
            <person name="Secka A."/>
            <person name="Antonio M."/>
            <person name="Oren A."/>
            <person name="Chaudhuri R.R."/>
            <person name="La Ragione R."/>
            <person name="Hildebrand F."/>
            <person name="Pallen M.J."/>
        </authorList>
    </citation>
    <scope>NUCLEOTIDE SEQUENCE</scope>
    <source>
        <strain evidence="2">17213</strain>
    </source>
</reference>
<evidence type="ECO:0000259" key="1">
    <source>
        <dbReference type="PROSITE" id="PS51186"/>
    </source>
</evidence>
<evidence type="ECO:0000313" key="3">
    <source>
        <dbReference type="Proteomes" id="UP000823631"/>
    </source>
</evidence>
<dbReference type="InterPro" id="IPR016181">
    <property type="entry name" value="Acyl_CoA_acyltransferase"/>
</dbReference>
<dbReference type="SUPFAM" id="SSF55729">
    <property type="entry name" value="Acyl-CoA N-acyltransferases (Nat)"/>
    <property type="match status" value="1"/>
</dbReference>
<feature type="domain" description="N-acetyltransferase" evidence="1">
    <location>
        <begin position="37"/>
        <end position="181"/>
    </location>
</feature>
<dbReference type="InterPro" id="IPR000182">
    <property type="entry name" value="GNAT_dom"/>
</dbReference>
<dbReference type="PROSITE" id="PS51186">
    <property type="entry name" value="GNAT"/>
    <property type="match status" value="1"/>
</dbReference>
<name>A0A9D9DBQ0_9GAMM</name>
<reference evidence="2" key="1">
    <citation type="submission" date="2020-10" db="EMBL/GenBank/DDBJ databases">
        <authorList>
            <person name="Gilroy R."/>
        </authorList>
    </citation>
    <scope>NUCLEOTIDE SEQUENCE</scope>
    <source>
        <strain evidence="2">17213</strain>
    </source>
</reference>
<dbReference type="AlphaFoldDB" id="A0A9D9DBQ0"/>
<dbReference type="Proteomes" id="UP000823631">
    <property type="component" value="Unassembled WGS sequence"/>
</dbReference>
<proteinExistence type="predicted"/>
<protein>
    <submittedName>
        <fullName evidence="2">GNAT family N-acetyltransferase</fullName>
    </submittedName>
</protein>